<organism evidence="3 4">
    <name type="scientific">Brevundimonas aurantiaca</name>
    <dbReference type="NCBI Taxonomy" id="74316"/>
    <lineage>
        <taxon>Bacteria</taxon>
        <taxon>Pseudomonadati</taxon>
        <taxon>Pseudomonadota</taxon>
        <taxon>Alphaproteobacteria</taxon>
        <taxon>Caulobacterales</taxon>
        <taxon>Caulobacteraceae</taxon>
        <taxon>Brevundimonas</taxon>
    </lineage>
</organism>
<feature type="domain" description="Glycosyltransferase subfamily 4-like N-terminal" evidence="2">
    <location>
        <begin position="15"/>
        <end position="176"/>
    </location>
</feature>
<dbReference type="InterPro" id="IPR028098">
    <property type="entry name" value="Glyco_trans_4-like_N"/>
</dbReference>
<dbReference type="Gene3D" id="3.40.50.2000">
    <property type="entry name" value="Glycogen Phosphorylase B"/>
    <property type="match status" value="2"/>
</dbReference>
<dbReference type="Pfam" id="PF13692">
    <property type="entry name" value="Glyco_trans_1_4"/>
    <property type="match status" value="1"/>
</dbReference>
<name>A0A7W9C891_9CAUL</name>
<comment type="caution">
    <text evidence="3">The sequence shown here is derived from an EMBL/GenBank/DDBJ whole genome shotgun (WGS) entry which is preliminary data.</text>
</comment>
<evidence type="ECO:0000313" key="4">
    <source>
        <dbReference type="Proteomes" id="UP000527324"/>
    </source>
</evidence>
<dbReference type="CDD" id="cd03801">
    <property type="entry name" value="GT4_PimA-like"/>
    <property type="match status" value="1"/>
</dbReference>
<dbReference type="PANTHER" id="PTHR46401">
    <property type="entry name" value="GLYCOSYLTRANSFERASE WBBK-RELATED"/>
    <property type="match status" value="1"/>
</dbReference>
<proteinExistence type="predicted"/>
<dbReference type="Proteomes" id="UP000527324">
    <property type="component" value="Unassembled WGS sequence"/>
</dbReference>
<gene>
    <name evidence="3" type="ORF">GGQ93_002661</name>
</gene>
<dbReference type="Pfam" id="PF13439">
    <property type="entry name" value="Glyco_transf_4"/>
    <property type="match status" value="1"/>
</dbReference>
<reference evidence="3 4" key="1">
    <citation type="submission" date="2020-08" db="EMBL/GenBank/DDBJ databases">
        <title>Genomic Encyclopedia of Type Strains, Phase IV (KMG-IV): sequencing the most valuable type-strain genomes for metagenomic binning, comparative biology and taxonomic classification.</title>
        <authorList>
            <person name="Goeker M."/>
        </authorList>
    </citation>
    <scope>NUCLEOTIDE SEQUENCE [LARGE SCALE GENOMIC DNA]</scope>
    <source>
        <strain evidence="3 4">DSM 4731</strain>
    </source>
</reference>
<sequence>MSLVPRHVLMTTDAVGGVWTYALDLAEGLSARGVRITLAVSGPAPRPAQRRAAEQIEGLTLVDAGGTLDWLADGPRPLDQTARALRGLAAQNGVDLVHLNSPALRGDEDWGAPVVGVCHSCVATWWDAVRGTALPEDFAWRTERLAQGYRRCDRLIAPSFAFMQTTAARYGVLPATVRNGRRPIGTRPVPRRRQVLTSGRLWDEGKNIATLERAARRMRGRVEAAGPLEGPNGQSVHLDRIQALDALSPTDLQQRLRLASIFCAPSLYEPFGLGILEAAQAGCALVLADIPTFRELWEGAALFVSPQDDAALAVVLDELLEDADRARRLGRLAAERAEQFSLEAMVEGTLAVYAEALAQRAPFGEAAA</sequence>
<dbReference type="PANTHER" id="PTHR46401:SF2">
    <property type="entry name" value="GLYCOSYLTRANSFERASE WBBK-RELATED"/>
    <property type="match status" value="1"/>
</dbReference>
<evidence type="ECO:0000256" key="1">
    <source>
        <dbReference type="ARBA" id="ARBA00022679"/>
    </source>
</evidence>
<keyword evidence="4" id="KW-1185">Reference proteome</keyword>
<dbReference type="AlphaFoldDB" id="A0A7W9C891"/>
<accession>A0A7W9C891</accession>
<dbReference type="RefSeq" id="WP_221233716.1">
    <property type="nucleotide sequence ID" value="NZ_CAJFZW010000016.1"/>
</dbReference>
<protein>
    <submittedName>
        <fullName evidence="3">Glycosyltransferase involved in cell wall biosynthesis</fullName>
    </submittedName>
</protein>
<dbReference type="GO" id="GO:0016757">
    <property type="term" value="F:glycosyltransferase activity"/>
    <property type="evidence" value="ECO:0007669"/>
    <property type="project" value="TreeGrafter"/>
</dbReference>
<keyword evidence="1 3" id="KW-0808">Transferase</keyword>
<dbReference type="SUPFAM" id="SSF53756">
    <property type="entry name" value="UDP-Glycosyltransferase/glycogen phosphorylase"/>
    <property type="match status" value="1"/>
</dbReference>
<evidence type="ECO:0000259" key="2">
    <source>
        <dbReference type="Pfam" id="PF13439"/>
    </source>
</evidence>
<dbReference type="EMBL" id="JACHOQ010000008">
    <property type="protein sequence ID" value="MBB5740926.1"/>
    <property type="molecule type" value="Genomic_DNA"/>
</dbReference>
<evidence type="ECO:0000313" key="3">
    <source>
        <dbReference type="EMBL" id="MBB5740926.1"/>
    </source>
</evidence>